<comment type="function">
    <text evidence="17">Catalyzes the dehydration of the S-form of NAD(P)HX at the expense of ADP, which is converted to AMP. Together with NAD(P)HX epimerase, which catalyzes the epimerization of the S- and R-forms, the enzyme allows the repair of both epimers of NAD(P)HX, a damaged form of NAD(P)H that is a result of enzymatic or heat-dependent hydration.</text>
</comment>
<evidence type="ECO:0000256" key="9">
    <source>
        <dbReference type="ARBA" id="ARBA00022958"/>
    </source>
</evidence>
<dbReference type="EC" id="4.2.1.136" evidence="19"/>
<evidence type="ECO:0000256" key="3">
    <source>
        <dbReference type="ARBA" id="ARBA00006001"/>
    </source>
</evidence>
<feature type="binding site" evidence="17">
    <location>
        <position position="344"/>
    </location>
    <ligand>
        <name>(6S)-NADPHX</name>
        <dbReference type="ChEBI" id="CHEBI:64076"/>
    </ligand>
</feature>
<dbReference type="SUPFAM" id="SSF53613">
    <property type="entry name" value="Ribokinase-like"/>
    <property type="match status" value="1"/>
</dbReference>
<evidence type="ECO:0000256" key="18">
    <source>
        <dbReference type="HAMAP-Rule" id="MF_01966"/>
    </source>
</evidence>
<sequence length="531" mass="56132">MQPILTAKEMSRADKAAIEQLHTDESRLMELAGREASRIIRKCFAAEETGLDGFAFLIVCGKGNNGGDGFVLARHLINLGAVVDLILVYPPETFSALNRKGLAILEAYSANTESIRIFKSHEEALPFVAERHYNGIVDAILGTGLNLKTEGDALKTPVKHAAELVNSIHERSQAVTVSLDLPSGLDATTGYASSPVVHADVTISMAYLKTGFFFNSGPGVCGDVHIAEISIPEFLVRQSKCHLIDKEFASDNFLLRDPGEAKHNNGKLLVIAGSQHNESSMLGACLLATKATVNSGAGYVCVSLPVELAGPLHTYVPPATVIGRDFGSLREKASWADAIVMGCGLGREKETISLVQKLLTDPVVVSKKLILDADALFALSQNGFSLDKQNFQDILLTPHAGEFSRLTGLTVDEIMANPLDTARGFSAKNKVNLLLKGNPTCIIQPSGDVLINNTGTEALSTAGTGDVLSGMIGAFAAKGIDTFHAGGAAAWFHGRAGDLASDVSSLVSSEDVLGAIPAAIGEAFDIEELPE</sequence>
<dbReference type="GO" id="GO:0046496">
    <property type="term" value="P:nicotinamide nucleotide metabolic process"/>
    <property type="evidence" value="ECO:0007669"/>
    <property type="project" value="UniProtKB-UniRule"/>
</dbReference>
<evidence type="ECO:0000256" key="19">
    <source>
        <dbReference type="PIRNR" id="PIRNR017184"/>
    </source>
</evidence>
<comment type="subunit">
    <text evidence="17">Homotetramer.</text>
</comment>
<dbReference type="NCBIfam" id="TIGR00196">
    <property type="entry name" value="yjeF_cterm"/>
    <property type="match status" value="1"/>
</dbReference>
<dbReference type="HAMAP" id="MF_01965">
    <property type="entry name" value="NADHX_dehydratase"/>
    <property type="match status" value="1"/>
</dbReference>
<dbReference type="GO" id="GO:0046872">
    <property type="term" value="F:metal ion binding"/>
    <property type="evidence" value="ECO:0007669"/>
    <property type="project" value="UniProtKB-UniRule"/>
</dbReference>
<feature type="binding site" evidence="17">
    <location>
        <position position="399"/>
    </location>
    <ligand>
        <name>(6S)-NADPHX</name>
        <dbReference type="ChEBI" id="CHEBI:64076"/>
    </ligand>
</feature>
<evidence type="ECO:0000256" key="8">
    <source>
        <dbReference type="ARBA" id="ARBA00022857"/>
    </source>
</evidence>
<dbReference type="NCBIfam" id="TIGR00197">
    <property type="entry name" value="yjeF_nterm"/>
    <property type="match status" value="1"/>
</dbReference>
<comment type="function">
    <text evidence="14 19">Bifunctional enzyme that catalyzes the epimerization of the S- and R-forms of NAD(P)HX and the dehydration of the S-form of NAD(P)HX at the expense of ADP, which is converted to AMP. This allows the repair of both epimers of NAD(P)HX, a damaged form of NAD(P)H that is a result of enzymatic or heat-dependent hydration.</text>
</comment>
<keyword evidence="11 18" id="KW-0413">Isomerase</keyword>
<dbReference type="RefSeq" id="WP_110021882.1">
    <property type="nucleotide sequence ID" value="NZ_PDNZ01000001.1"/>
</dbReference>
<comment type="caution">
    <text evidence="22">The sequence shown here is derived from an EMBL/GenBank/DDBJ whole genome shotgun (WGS) entry which is preliminary data.</text>
</comment>
<dbReference type="PROSITE" id="PS51383">
    <property type="entry name" value="YJEF_C_3"/>
    <property type="match status" value="1"/>
</dbReference>
<evidence type="ECO:0000256" key="17">
    <source>
        <dbReference type="HAMAP-Rule" id="MF_01965"/>
    </source>
</evidence>
<feature type="binding site" evidence="18">
    <location>
        <position position="183"/>
    </location>
    <ligand>
        <name>K(+)</name>
        <dbReference type="ChEBI" id="CHEBI:29103"/>
    </ligand>
</feature>
<feature type="binding site" evidence="18">
    <location>
        <position position="65"/>
    </location>
    <ligand>
        <name>K(+)</name>
        <dbReference type="ChEBI" id="CHEBI:29103"/>
    </ligand>
</feature>
<keyword evidence="13" id="KW-0511">Multifunctional enzyme</keyword>
<evidence type="ECO:0000256" key="1">
    <source>
        <dbReference type="ARBA" id="ARBA00000013"/>
    </source>
</evidence>
<organism evidence="22 23">
    <name type="scientific">Prosthecochloris marina</name>
    <dbReference type="NCBI Taxonomy" id="2017681"/>
    <lineage>
        <taxon>Bacteria</taxon>
        <taxon>Pseudomonadati</taxon>
        <taxon>Chlorobiota</taxon>
        <taxon>Chlorobiia</taxon>
        <taxon>Chlorobiales</taxon>
        <taxon>Chlorobiaceae</taxon>
        <taxon>Prosthecochloris</taxon>
    </lineage>
</organism>
<keyword evidence="7 17" id="KW-0067">ATP-binding</keyword>
<keyword evidence="10 17" id="KW-0520">NAD</keyword>
<feature type="binding site" evidence="17">
    <location>
        <position position="284"/>
    </location>
    <ligand>
        <name>(6S)-NADPHX</name>
        <dbReference type="ChEBI" id="CHEBI:64076"/>
    </ligand>
</feature>
<accession>A0A317T8U5</accession>
<dbReference type="InterPro" id="IPR004443">
    <property type="entry name" value="YjeF_N_dom"/>
</dbReference>
<dbReference type="OrthoDB" id="9806925at2"/>
<dbReference type="PROSITE" id="PS51385">
    <property type="entry name" value="YJEF_N"/>
    <property type="match status" value="1"/>
</dbReference>
<feature type="domain" description="YjeF N-terminal" evidence="21">
    <location>
        <begin position="10"/>
        <end position="237"/>
    </location>
</feature>
<dbReference type="Gene3D" id="3.40.50.10260">
    <property type="entry name" value="YjeF N-terminal domain"/>
    <property type="match status" value="1"/>
</dbReference>
<dbReference type="InterPro" id="IPR030677">
    <property type="entry name" value="Nnr"/>
</dbReference>
<keyword evidence="5 18" id="KW-0479">Metal-binding</keyword>
<dbReference type="InterPro" id="IPR017953">
    <property type="entry name" value="Carbohydrate_kinase_pred_CS"/>
</dbReference>
<evidence type="ECO:0000259" key="20">
    <source>
        <dbReference type="PROSITE" id="PS51383"/>
    </source>
</evidence>
<dbReference type="GO" id="GO:0052855">
    <property type="term" value="F:ADP-dependent NAD(P)H-hydrate dehydratase activity"/>
    <property type="evidence" value="ECO:0007669"/>
    <property type="project" value="UniProtKB-UniRule"/>
</dbReference>
<comment type="similarity">
    <text evidence="17">Belongs to the NnrD/CARKD family.</text>
</comment>
<dbReference type="PANTHER" id="PTHR12592:SF0">
    <property type="entry name" value="ATP-DEPENDENT (S)-NAD(P)H-HYDRATE DEHYDRATASE"/>
    <property type="match status" value="1"/>
</dbReference>
<dbReference type="EMBL" id="PDNZ01000001">
    <property type="protein sequence ID" value="PWW82995.1"/>
    <property type="molecule type" value="Genomic_DNA"/>
</dbReference>
<dbReference type="AlphaFoldDB" id="A0A317T8U5"/>
<keyword evidence="8 17" id="KW-0521">NADP</keyword>
<feature type="binding site" evidence="17">
    <location>
        <position position="465"/>
    </location>
    <ligand>
        <name>AMP</name>
        <dbReference type="ChEBI" id="CHEBI:456215"/>
    </ligand>
</feature>
<comment type="cofactor">
    <cofactor evidence="18 19">
        <name>K(+)</name>
        <dbReference type="ChEBI" id="CHEBI:29103"/>
    </cofactor>
    <text evidence="18 19">Binds 1 potassium ion per subunit.</text>
</comment>
<dbReference type="Pfam" id="PF03853">
    <property type="entry name" value="YjeF_N"/>
    <property type="match status" value="1"/>
</dbReference>
<evidence type="ECO:0000259" key="21">
    <source>
        <dbReference type="PROSITE" id="PS51385"/>
    </source>
</evidence>
<dbReference type="Proteomes" id="UP000246278">
    <property type="component" value="Unassembled WGS sequence"/>
</dbReference>
<dbReference type="HAMAP" id="MF_01966">
    <property type="entry name" value="NADHX_epimerase"/>
    <property type="match status" value="1"/>
</dbReference>
<dbReference type="CDD" id="cd01171">
    <property type="entry name" value="YXKO-related"/>
    <property type="match status" value="1"/>
</dbReference>
<name>A0A317T8U5_9CHLB</name>
<dbReference type="InterPro" id="IPR029056">
    <property type="entry name" value="Ribokinase-like"/>
</dbReference>
<comment type="catalytic activity">
    <reaction evidence="15 17 19">
        <text>(6S)-NADHX + ADP = AMP + phosphate + NADH + H(+)</text>
        <dbReference type="Rhea" id="RHEA:32223"/>
        <dbReference type="ChEBI" id="CHEBI:15378"/>
        <dbReference type="ChEBI" id="CHEBI:43474"/>
        <dbReference type="ChEBI" id="CHEBI:57945"/>
        <dbReference type="ChEBI" id="CHEBI:64074"/>
        <dbReference type="ChEBI" id="CHEBI:456215"/>
        <dbReference type="ChEBI" id="CHEBI:456216"/>
        <dbReference type="EC" id="4.2.1.136"/>
    </reaction>
</comment>
<comment type="caution">
    <text evidence="18">Lacks conserved residue(s) required for the propagation of feature annotation.</text>
</comment>
<dbReference type="SUPFAM" id="SSF64153">
    <property type="entry name" value="YjeF N-terminal domain-like"/>
    <property type="match status" value="1"/>
</dbReference>
<keyword evidence="12 17" id="KW-0456">Lyase</keyword>
<feature type="binding site" evidence="17">
    <location>
        <position position="466"/>
    </location>
    <ligand>
        <name>(6S)-NADPHX</name>
        <dbReference type="ChEBI" id="CHEBI:64076"/>
    </ligand>
</feature>
<feature type="binding site" evidence="17">
    <location>
        <begin position="436"/>
        <end position="440"/>
    </location>
    <ligand>
        <name>AMP</name>
        <dbReference type="ChEBI" id="CHEBI:456215"/>
    </ligand>
</feature>
<comment type="similarity">
    <text evidence="4 19">In the C-terminal section; belongs to the NnrD/CARKD family.</text>
</comment>
<proteinExistence type="inferred from homology"/>
<comment type="function">
    <text evidence="18">Catalyzes the epimerization of the S- and R-forms of NAD(P)HX, a damaged form of NAD(P)H that is a result of enzymatic or heat-dependent hydration. This is a prerequisite for the S-specific NAD(P)H-hydrate dehydratase to allow the repair of both epimers of NAD(P)HX.</text>
</comment>
<comment type="similarity">
    <text evidence="18">Belongs to the NnrE/AIBP family.</text>
</comment>
<keyword evidence="23" id="KW-1185">Reference proteome</keyword>
<evidence type="ECO:0000256" key="4">
    <source>
        <dbReference type="ARBA" id="ARBA00009524"/>
    </source>
</evidence>
<dbReference type="Pfam" id="PF01256">
    <property type="entry name" value="Carb_kinase"/>
    <property type="match status" value="1"/>
</dbReference>
<keyword evidence="6 17" id="KW-0547">Nucleotide-binding</keyword>
<keyword evidence="9 18" id="KW-0630">Potassium</keyword>
<dbReference type="Gene3D" id="3.40.1190.20">
    <property type="match status" value="1"/>
</dbReference>
<dbReference type="PANTHER" id="PTHR12592">
    <property type="entry name" value="ATP-DEPENDENT (S)-NAD(P)H-HYDRATE DEHYDRATASE FAMILY MEMBER"/>
    <property type="match status" value="1"/>
</dbReference>
<dbReference type="InterPro" id="IPR036652">
    <property type="entry name" value="YjeF_N_dom_sf"/>
</dbReference>
<evidence type="ECO:0000256" key="15">
    <source>
        <dbReference type="ARBA" id="ARBA00048238"/>
    </source>
</evidence>
<dbReference type="GO" id="GO:0052856">
    <property type="term" value="F:NAD(P)HX epimerase activity"/>
    <property type="evidence" value="ECO:0007669"/>
    <property type="project" value="UniProtKB-UniRule"/>
</dbReference>
<feature type="binding site" evidence="18">
    <location>
        <position position="138"/>
    </location>
    <ligand>
        <name>K(+)</name>
        <dbReference type="ChEBI" id="CHEBI:29103"/>
    </ligand>
</feature>
<evidence type="ECO:0000256" key="10">
    <source>
        <dbReference type="ARBA" id="ARBA00023027"/>
    </source>
</evidence>
<dbReference type="GO" id="GO:0005524">
    <property type="term" value="F:ATP binding"/>
    <property type="evidence" value="ECO:0007669"/>
    <property type="project" value="UniProtKB-UniRule"/>
</dbReference>
<feature type="domain" description="YjeF C-terminal" evidence="20">
    <location>
        <begin position="245"/>
        <end position="523"/>
    </location>
</feature>
<protein>
    <recommendedName>
        <fullName evidence="19">Bifunctional NAD(P)H-hydrate repair enzyme</fullName>
    </recommendedName>
    <alternativeName>
        <fullName evidence="19">Nicotinamide nucleotide repair protein</fullName>
    </alternativeName>
    <domain>
        <recommendedName>
            <fullName evidence="19">ADP-dependent (S)-NAD(P)H-hydrate dehydratase</fullName>
            <ecNumber evidence="19">4.2.1.136</ecNumber>
        </recommendedName>
        <alternativeName>
            <fullName evidence="19">ADP-dependent NAD(P)HX dehydratase</fullName>
        </alternativeName>
    </domain>
    <domain>
        <recommendedName>
            <fullName evidence="19">NAD(P)H-hydrate epimerase</fullName>
            <ecNumber evidence="19">5.1.99.6</ecNumber>
        </recommendedName>
    </domain>
</protein>
<dbReference type="GO" id="GO:0110051">
    <property type="term" value="P:metabolite repair"/>
    <property type="evidence" value="ECO:0007669"/>
    <property type="project" value="TreeGrafter"/>
</dbReference>
<feature type="binding site" evidence="18">
    <location>
        <begin position="64"/>
        <end position="68"/>
    </location>
    <ligand>
        <name>(6S)-NADPHX</name>
        <dbReference type="ChEBI" id="CHEBI:64076"/>
    </ligand>
</feature>
<evidence type="ECO:0000256" key="11">
    <source>
        <dbReference type="ARBA" id="ARBA00023235"/>
    </source>
</evidence>
<evidence type="ECO:0000256" key="16">
    <source>
        <dbReference type="ARBA" id="ARBA00049209"/>
    </source>
</evidence>
<evidence type="ECO:0000256" key="5">
    <source>
        <dbReference type="ARBA" id="ARBA00022723"/>
    </source>
</evidence>
<comment type="cofactor">
    <cofactor evidence="17">
        <name>Mg(2+)</name>
        <dbReference type="ChEBI" id="CHEBI:18420"/>
    </cofactor>
</comment>
<evidence type="ECO:0000256" key="14">
    <source>
        <dbReference type="ARBA" id="ARBA00025153"/>
    </source>
</evidence>
<evidence type="ECO:0000256" key="2">
    <source>
        <dbReference type="ARBA" id="ARBA00000909"/>
    </source>
</evidence>
<comment type="catalytic activity">
    <reaction evidence="1 18 19">
        <text>(6R)-NADHX = (6S)-NADHX</text>
        <dbReference type="Rhea" id="RHEA:32215"/>
        <dbReference type="ChEBI" id="CHEBI:64074"/>
        <dbReference type="ChEBI" id="CHEBI:64075"/>
        <dbReference type="EC" id="5.1.99.6"/>
    </reaction>
</comment>
<comment type="similarity">
    <text evidence="3 19">In the N-terminal section; belongs to the NnrE/AIBP family.</text>
</comment>
<dbReference type="EC" id="5.1.99.6" evidence="19"/>
<dbReference type="PROSITE" id="PS01050">
    <property type="entry name" value="YJEF_C_2"/>
    <property type="match status" value="1"/>
</dbReference>
<comment type="catalytic activity">
    <reaction evidence="16 17 19">
        <text>(6S)-NADPHX + ADP = AMP + phosphate + NADPH + H(+)</text>
        <dbReference type="Rhea" id="RHEA:32235"/>
        <dbReference type="ChEBI" id="CHEBI:15378"/>
        <dbReference type="ChEBI" id="CHEBI:43474"/>
        <dbReference type="ChEBI" id="CHEBI:57783"/>
        <dbReference type="ChEBI" id="CHEBI:64076"/>
        <dbReference type="ChEBI" id="CHEBI:456215"/>
        <dbReference type="ChEBI" id="CHEBI:456216"/>
        <dbReference type="EC" id="4.2.1.136"/>
    </reaction>
</comment>
<dbReference type="PIRSF" id="PIRSF017184">
    <property type="entry name" value="Nnr"/>
    <property type="match status" value="1"/>
</dbReference>
<evidence type="ECO:0000313" key="22">
    <source>
        <dbReference type="EMBL" id="PWW82995.1"/>
    </source>
</evidence>
<evidence type="ECO:0000256" key="6">
    <source>
        <dbReference type="ARBA" id="ARBA00022741"/>
    </source>
</evidence>
<comment type="catalytic activity">
    <reaction evidence="2 18 19">
        <text>(6R)-NADPHX = (6S)-NADPHX</text>
        <dbReference type="Rhea" id="RHEA:32227"/>
        <dbReference type="ChEBI" id="CHEBI:64076"/>
        <dbReference type="ChEBI" id="CHEBI:64077"/>
        <dbReference type="EC" id="5.1.99.6"/>
    </reaction>
</comment>
<gene>
    <name evidence="18" type="primary">nnrE</name>
    <name evidence="17" type="synonym">nnrD</name>
    <name evidence="22" type="ORF">CR164_00040</name>
</gene>
<feature type="binding site" evidence="18">
    <location>
        <position position="180"/>
    </location>
    <ligand>
        <name>(6S)-NADPHX</name>
        <dbReference type="ChEBI" id="CHEBI:64076"/>
    </ligand>
</feature>
<evidence type="ECO:0000256" key="7">
    <source>
        <dbReference type="ARBA" id="ARBA00022840"/>
    </source>
</evidence>
<evidence type="ECO:0000256" key="13">
    <source>
        <dbReference type="ARBA" id="ARBA00023268"/>
    </source>
</evidence>
<evidence type="ECO:0000256" key="12">
    <source>
        <dbReference type="ARBA" id="ARBA00023239"/>
    </source>
</evidence>
<dbReference type="InterPro" id="IPR000631">
    <property type="entry name" value="CARKD"/>
</dbReference>
<evidence type="ECO:0000313" key="23">
    <source>
        <dbReference type="Proteomes" id="UP000246278"/>
    </source>
</evidence>
<reference evidence="23" key="1">
    <citation type="submission" date="2017-10" db="EMBL/GenBank/DDBJ databases">
        <authorList>
            <person name="Gaisin V.A."/>
            <person name="Rysina M.S."/>
            <person name="Grouzdev D.S."/>
        </authorList>
    </citation>
    <scope>NUCLEOTIDE SEQUENCE [LARGE SCALE GENOMIC DNA]</scope>
    <source>
        <strain evidence="23">V1</strain>
    </source>
</reference>